<organism evidence="8 9">
    <name type="scientific">Brevibacterium samyangense</name>
    <dbReference type="NCBI Taxonomy" id="366888"/>
    <lineage>
        <taxon>Bacteria</taxon>
        <taxon>Bacillati</taxon>
        <taxon>Actinomycetota</taxon>
        <taxon>Actinomycetes</taxon>
        <taxon>Micrococcales</taxon>
        <taxon>Brevibacteriaceae</taxon>
        <taxon>Brevibacterium</taxon>
    </lineage>
</organism>
<dbReference type="PANTHER" id="PTHR43350">
    <property type="entry name" value="NAD-DEPENDENT ALCOHOL DEHYDROGENASE"/>
    <property type="match status" value="1"/>
</dbReference>
<dbReference type="EMBL" id="BAAANO010000005">
    <property type="protein sequence ID" value="GAA2000470.1"/>
    <property type="molecule type" value="Genomic_DNA"/>
</dbReference>
<evidence type="ECO:0000313" key="9">
    <source>
        <dbReference type="Proteomes" id="UP001500755"/>
    </source>
</evidence>
<accession>A0ABP5EMV0</accession>
<dbReference type="InterPro" id="IPR036291">
    <property type="entry name" value="NAD(P)-bd_dom_sf"/>
</dbReference>
<protein>
    <submittedName>
        <fullName evidence="8">Galactitol-1-phosphate 5-dehydrogenase</fullName>
    </submittedName>
</protein>
<proteinExistence type="inferred from homology"/>
<sequence length="319" mass="34066">MRAAVLQTDLRFTVEDRPIPSPADGQVLVRMIHSSVCGSDVHIALEGWAAPELVGEPGFPGHEGVGIVEESRSPDWHPGDRVLTVPLGSRGRLFAEYAVVDPQYLLSLEDTDDLPAVLMGQQLGTTVAALDKFWRPGMRSAVVIGLGSAGQFFVQQLVGRGLDVYASDLDEARIGHGALFGAHAMHADALSEAVTSAYPNGVDLVVEAAGFDVSRAQAIDLVRKHGVVGCFGYPEERVGTFPTMMAFRKSVTIEWFSDAQTFPGVPCFARALDLIRTGAVKVEPMIETHMPLADIDAAVRRAQGRGDGAAKIVIDIAAP</sequence>
<evidence type="ECO:0000313" key="8">
    <source>
        <dbReference type="EMBL" id="GAA2000470.1"/>
    </source>
</evidence>
<dbReference type="PANTHER" id="PTHR43350:SF17">
    <property type="entry name" value="NAD-DEPENDENT ALCOHOL DEHYDROGENASE"/>
    <property type="match status" value="1"/>
</dbReference>
<dbReference type="InterPro" id="IPR013149">
    <property type="entry name" value="ADH-like_C"/>
</dbReference>
<dbReference type="InterPro" id="IPR011032">
    <property type="entry name" value="GroES-like_sf"/>
</dbReference>
<feature type="domain" description="Alcohol dehydrogenase-like C-terminal" evidence="6">
    <location>
        <begin position="150"/>
        <end position="254"/>
    </location>
</feature>
<evidence type="ECO:0000256" key="3">
    <source>
        <dbReference type="ARBA" id="ARBA00022723"/>
    </source>
</evidence>
<name>A0ABP5EMV0_9MICO</name>
<comment type="cofactor">
    <cofactor evidence="1">
        <name>Zn(2+)</name>
        <dbReference type="ChEBI" id="CHEBI:29105"/>
    </cofactor>
</comment>
<gene>
    <name evidence="8" type="ORF">GCM10009755_05330</name>
</gene>
<dbReference type="RefSeq" id="WP_344306725.1">
    <property type="nucleotide sequence ID" value="NZ_BAAANO010000005.1"/>
</dbReference>
<keyword evidence="3" id="KW-0479">Metal-binding</keyword>
<dbReference type="Pfam" id="PF00107">
    <property type="entry name" value="ADH_zinc_N"/>
    <property type="match status" value="1"/>
</dbReference>
<evidence type="ECO:0000256" key="4">
    <source>
        <dbReference type="ARBA" id="ARBA00022833"/>
    </source>
</evidence>
<comment type="caution">
    <text evidence="8">The sequence shown here is derived from an EMBL/GenBank/DDBJ whole genome shotgun (WGS) entry which is preliminary data.</text>
</comment>
<dbReference type="Gene3D" id="3.40.50.720">
    <property type="entry name" value="NAD(P)-binding Rossmann-like Domain"/>
    <property type="match status" value="1"/>
</dbReference>
<dbReference type="SUPFAM" id="SSF51735">
    <property type="entry name" value="NAD(P)-binding Rossmann-fold domains"/>
    <property type="match status" value="1"/>
</dbReference>
<keyword evidence="4" id="KW-0862">Zinc</keyword>
<dbReference type="Gene3D" id="3.90.180.10">
    <property type="entry name" value="Medium-chain alcohol dehydrogenases, catalytic domain"/>
    <property type="match status" value="2"/>
</dbReference>
<feature type="domain" description="Alcohol dehydrogenase-like N-terminal" evidence="7">
    <location>
        <begin position="24"/>
        <end position="109"/>
    </location>
</feature>
<dbReference type="Pfam" id="PF08240">
    <property type="entry name" value="ADH_N"/>
    <property type="match status" value="1"/>
</dbReference>
<evidence type="ECO:0000259" key="7">
    <source>
        <dbReference type="Pfam" id="PF08240"/>
    </source>
</evidence>
<dbReference type="Proteomes" id="UP001500755">
    <property type="component" value="Unassembled WGS sequence"/>
</dbReference>
<keyword evidence="5" id="KW-0560">Oxidoreductase</keyword>
<dbReference type="InterPro" id="IPR013154">
    <property type="entry name" value="ADH-like_N"/>
</dbReference>
<evidence type="ECO:0000256" key="5">
    <source>
        <dbReference type="ARBA" id="ARBA00023002"/>
    </source>
</evidence>
<evidence type="ECO:0000259" key="6">
    <source>
        <dbReference type="Pfam" id="PF00107"/>
    </source>
</evidence>
<dbReference type="SUPFAM" id="SSF50129">
    <property type="entry name" value="GroES-like"/>
    <property type="match status" value="1"/>
</dbReference>
<evidence type="ECO:0000256" key="2">
    <source>
        <dbReference type="ARBA" id="ARBA00008072"/>
    </source>
</evidence>
<evidence type="ECO:0000256" key="1">
    <source>
        <dbReference type="ARBA" id="ARBA00001947"/>
    </source>
</evidence>
<comment type="similarity">
    <text evidence="2">Belongs to the zinc-containing alcohol dehydrogenase family.</text>
</comment>
<reference evidence="9" key="1">
    <citation type="journal article" date="2019" name="Int. J. Syst. Evol. Microbiol.">
        <title>The Global Catalogue of Microorganisms (GCM) 10K type strain sequencing project: providing services to taxonomists for standard genome sequencing and annotation.</title>
        <authorList>
            <consortium name="The Broad Institute Genomics Platform"/>
            <consortium name="The Broad Institute Genome Sequencing Center for Infectious Disease"/>
            <person name="Wu L."/>
            <person name="Ma J."/>
        </authorList>
    </citation>
    <scope>NUCLEOTIDE SEQUENCE [LARGE SCALE GENOMIC DNA]</scope>
    <source>
        <strain evidence="9">JCM 14546</strain>
    </source>
</reference>
<keyword evidence="9" id="KW-1185">Reference proteome</keyword>